<proteinExistence type="predicted"/>
<dbReference type="SUPFAM" id="SSF52968">
    <property type="entry name" value="B12-dependent dehydatase associated subunit"/>
    <property type="match status" value="1"/>
</dbReference>
<evidence type="ECO:0000313" key="2">
    <source>
        <dbReference type="Proteomes" id="UP001444146"/>
    </source>
</evidence>
<dbReference type="PIRSF" id="PIRSF011503">
    <property type="entry name" value="DdrB_PduH"/>
    <property type="match status" value="1"/>
</dbReference>
<reference evidence="1 2" key="1">
    <citation type="submission" date="2024-01" db="EMBL/GenBank/DDBJ databases">
        <title>Pseudocitrobacter sp. Endophytic strain Cyp-38L.</title>
        <authorList>
            <person name="Amer M.A."/>
            <person name="Hamed S.M."/>
        </authorList>
    </citation>
    <scope>NUCLEOTIDE SEQUENCE [LARGE SCALE GENOMIC DNA]</scope>
    <source>
        <strain evidence="1 2">Cyp38S</strain>
    </source>
</reference>
<sequence>MDSNNPIPAIVISPIGESLFDWHDVLLGIEEEGIPFVIQPQPDGDVTHCAWQAACRSPLLVGIACDNNALVVHYKNLPASAPLFTLTYHQNSLDRRGTGNNAARLVKGIPFRDLNK</sequence>
<dbReference type="InterPro" id="IPR009192">
    <property type="entry name" value="Diol/glycerol_deHydtase_re_ssu"/>
</dbReference>
<dbReference type="InterPro" id="IPR003208">
    <property type="entry name" value="Dehydtase/Dehydtase_re"/>
</dbReference>
<dbReference type="Pfam" id="PF02288">
    <property type="entry name" value="Dehydratase_MU"/>
    <property type="match status" value="1"/>
</dbReference>
<dbReference type="EMBL" id="JAYMYY010000004">
    <property type="protein sequence ID" value="MEO3991230.1"/>
    <property type="molecule type" value="Genomic_DNA"/>
</dbReference>
<dbReference type="RefSeq" id="WP_347795554.1">
    <property type="nucleotide sequence ID" value="NZ_JAYMYY010000004.1"/>
</dbReference>
<gene>
    <name evidence="1" type="ORF">VSR74_15565</name>
</gene>
<dbReference type="InterPro" id="IPR010254">
    <property type="entry name" value="B12-dep_deHydtase_bsu"/>
</dbReference>
<organism evidence="1 2">
    <name type="scientific">Pseudocitrobacter cyperus</name>
    <dbReference type="NCBI Taxonomy" id="3112843"/>
    <lineage>
        <taxon>Bacteria</taxon>
        <taxon>Pseudomonadati</taxon>
        <taxon>Pseudomonadota</taxon>
        <taxon>Gammaproteobacteria</taxon>
        <taxon>Enterobacterales</taxon>
        <taxon>Enterobacteriaceae</taxon>
        <taxon>Pseudocitrobacter</taxon>
    </lineage>
</organism>
<accession>A0ABV0HMG0</accession>
<dbReference type="Gene3D" id="3.40.50.10150">
    <property type="entry name" value="B12-dependent dehydatase associated subunit"/>
    <property type="match status" value="1"/>
</dbReference>
<keyword evidence="2" id="KW-1185">Reference proteome</keyword>
<dbReference type="Proteomes" id="UP001444146">
    <property type="component" value="Unassembled WGS sequence"/>
</dbReference>
<evidence type="ECO:0000313" key="1">
    <source>
        <dbReference type="EMBL" id="MEO3991230.1"/>
    </source>
</evidence>
<name>A0ABV0HMG0_9ENTR</name>
<comment type="caution">
    <text evidence="1">The sequence shown here is derived from an EMBL/GenBank/DDBJ whole genome shotgun (WGS) entry which is preliminary data.</text>
</comment>
<protein>
    <submittedName>
        <fullName evidence="1">Glycerol dehydratase reactivase beta/small subunit family protein</fullName>
    </submittedName>
</protein>